<feature type="region of interest" description="Disordered" evidence="2">
    <location>
        <begin position="227"/>
        <end position="257"/>
    </location>
</feature>
<proteinExistence type="predicted"/>
<dbReference type="GeneID" id="119742714"/>
<sequence length="297" mass="32819">MATKSEPQNPDSGGSSGASPVSAVALKLPPYWPNDPVIWFAQVEAQFLTRGIKSELTKYSYVIASLQPSIAQEVRDLLVNPPADNPYSKLKEELIKRTSESERKRLQKLLTTEELGDKKPSQLLRTMEQLLGNNTLEPAILKQLFMQRLPTNIQLILASTSDVDIAQLAKLADKIVEVSPSPAQACAAVPAPALVAAVKPSAASEIQLLQAQVEKLTAQMELLVRQNQYQHGRSRSRSRDQSQHRRDRSSSASGDNPTDSCWYHWKYGDKARNCKEPCNYTRNHSSNTAQGNQQASG</sequence>
<protein>
    <recommendedName>
        <fullName evidence="3">DUF7041 domain-containing protein</fullName>
    </recommendedName>
</protein>
<evidence type="ECO:0000313" key="5">
    <source>
        <dbReference type="Proteomes" id="UP000887568"/>
    </source>
</evidence>
<dbReference type="OrthoDB" id="6260718at2759"/>
<feature type="region of interest" description="Disordered" evidence="2">
    <location>
        <begin position="1"/>
        <end position="20"/>
    </location>
</feature>
<dbReference type="Pfam" id="PF23055">
    <property type="entry name" value="DUF7041"/>
    <property type="match status" value="1"/>
</dbReference>
<evidence type="ECO:0000256" key="2">
    <source>
        <dbReference type="SAM" id="MobiDB-lite"/>
    </source>
</evidence>
<dbReference type="PANTHER" id="PTHR33327">
    <property type="entry name" value="ENDONUCLEASE"/>
    <property type="match status" value="1"/>
</dbReference>
<dbReference type="RefSeq" id="XP_038074809.1">
    <property type="nucleotide sequence ID" value="XM_038218881.1"/>
</dbReference>
<feature type="coiled-coil region" evidence="1">
    <location>
        <begin position="199"/>
        <end position="226"/>
    </location>
</feature>
<reference evidence="4" key="1">
    <citation type="submission" date="2022-11" db="UniProtKB">
        <authorList>
            <consortium name="EnsemblMetazoa"/>
        </authorList>
    </citation>
    <scope>IDENTIFICATION</scope>
</reference>
<dbReference type="AlphaFoldDB" id="A0A914BFE7"/>
<evidence type="ECO:0000256" key="1">
    <source>
        <dbReference type="SAM" id="Coils"/>
    </source>
</evidence>
<feature type="compositionally biased region" description="Polar residues" evidence="2">
    <location>
        <begin position="280"/>
        <end position="297"/>
    </location>
</feature>
<keyword evidence="5" id="KW-1185">Reference proteome</keyword>
<dbReference type="PANTHER" id="PTHR33327:SF3">
    <property type="entry name" value="RNA-DIRECTED DNA POLYMERASE"/>
    <property type="match status" value="1"/>
</dbReference>
<dbReference type="EnsemblMetazoa" id="XM_038218881.1">
    <property type="protein sequence ID" value="XP_038074809.1"/>
    <property type="gene ID" value="LOC119742714"/>
</dbReference>
<organism evidence="4 5">
    <name type="scientific">Patiria miniata</name>
    <name type="common">Bat star</name>
    <name type="synonym">Asterina miniata</name>
    <dbReference type="NCBI Taxonomy" id="46514"/>
    <lineage>
        <taxon>Eukaryota</taxon>
        <taxon>Metazoa</taxon>
        <taxon>Echinodermata</taxon>
        <taxon>Eleutherozoa</taxon>
        <taxon>Asterozoa</taxon>
        <taxon>Asteroidea</taxon>
        <taxon>Valvatacea</taxon>
        <taxon>Valvatida</taxon>
        <taxon>Asterinidae</taxon>
        <taxon>Patiria</taxon>
    </lineage>
</organism>
<evidence type="ECO:0000259" key="3">
    <source>
        <dbReference type="Pfam" id="PF23055"/>
    </source>
</evidence>
<feature type="compositionally biased region" description="Polar residues" evidence="2">
    <location>
        <begin position="1"/>
        <end position="11"/>
    </location>
</feature>
<feature type="region of interest" description="Disordered" evidence="2">
    <location>
        <begin position="276"/>
        <end position="297"/>
    </location>
</feature>
<dbReference type="OMA" id="SECTPSD"/>
<feature type="domain" description="DUF7041" evidence="3">
    <location>
        <begin position="28"/>
        <end position="111"/>
    </location>
</feature>
<dbReference type="InterPro" id="IPR055469">
    <property type="entry name" value="DUF7041"/>
</dbReference>
<accession>A0A914BFE7</accession>
<dbReference type="Proteomes" id="UP000887568">
    <property type="component" value="Unplaced"/>
</dbReference>
<keyword evidence="1" id="KW-0175">Coiled coil</keyword>
<evidence type="ECO:0000313" key="4">
    <source>
        <dbReference type="EnsemblMetazoa" id="XP_038074809.1"/>
    </source>
</evidence>
<name>A0A914BFE7_PATMI</name>